<evidence type="ECO:0000313" key="1">
    <source>
        <dbReference type="EMBL" id="CAE0496891.1"/>
    </source>
</evidence>
<sequence>MRLPTTASPRTRPPARAPRPVCDWCVSDGGMGSCFSEDVSKYVPFCNKDAKKAEPAALITSDAPSYMCFSKNETTCKDAKACDWCVSDSGMGSCFSEDVAKYVPFCNKDAASKKADQAKLQPSAANMVGTTDGKVVASACPKYNASTACDQDDSCNWCKTSGIGTGCYPKRVADYLPGSLFTCDKPSDACVKQKTEDACGEEKGCSWCKTGGVGTGCYPEKVAKKLPEKFFECDIEQTPEDDVSAVQMEAKVEETKAAVSPLNCMAKETADACDESDACNWCQSSGLGTGCYPKRVSKILPRKYFQCDKEVPKLSLADPKCEKKSEDDCTAPSCVWCTSAAVGGGCYSPEEAAKLPHAVFSCKTSPSTFATA</sequence>
<dbReference type="PANTHER" id="PTHR36896">
    <property type="entry name" value="OS01G0729500 PROTEIN"/>
    <property type="match status" value="1"/>
</dbReference>
<dbReference type="PANTHER" id="PTHR36896:SF2">
    <property type="entry name" value="OS01G0729500 PROTEIN"/>
    <property type="match status" value="1"/>
</dbReference>
<name>A0A7S3QXY6_DUNTE</name>
<protein>
    <recommendedName>
        <fullName evidence="2">PSI domain-containing protein</fullName>
    </recommendedName>
</protein>
<gene>
    <name evidence="1" type="ORF">DTER00134_LOCUS11964</name>
</gene>
<reference evidence="1" key="1">
    <citation type="submission" date="2021-01" db="EMBL/GenBank/DDBJ databases">
        <authorList>
            <person name="Corre E."/>
            <person name="Pelletier E."/>
            <person name="Niang G."/>
            <person name="Scheremetjew M."/>
            <person name="Finn R."/>
            <person name="Kale V."/>
            <person name="Holt S."/>
            <person name="Cochrane G."/>
            <person name="Meng A."/>
            <person name="Brown T."/>
            <person name="Cohen L."/>
        </authorList>
    </citation>
    <scope>NUCLEOTIDE SEQUENCE</scope>
    <source>
        <strain evidence="1">CCMP1320</strain>
    </source>
</reference>
<dbReference type="EMBL" id="HBIP01020150">
    <property type="protein sequence ID" value="CAE0496891.1"/>
    <property type="molecule type" value="Transcribed_RNA"/>
</dbReference>
<organism evidence="1">
    <name type="scientific">Dunaliella tertiolecta</name>
    <name type="common">Green alga</name>
    <dbReference type="NCBI Taxonomy" id="3047"/>
    <lineage>
        <taxon>Eukaryota</taxon>
        <taxon>Viridiplantae</taxon>
        <taxon>Chlorophyta</taxon>
        <taxon>core chlorophytes</taxon>
        <taxon>Chlorophyceae</taxon>
        <taxon>CS clade</taxon>
        <taxon>Chlamydomonadales</taxon>
        <taxon>Dunaliellaceae</taxon>
        <taxon>Dunaliella</taxon>
    </lineage>
</organism>
<proteinExistence type="predicted"/>
<evidence type="ECO:0008006" key="2">
    <source>
        <dbReference type="Google" id="ProtNLM"/>
    </source>
</evidence>
<dbReference type="AlphaFoldDB" id="A0A7S3QXY6"/>
<accession>A0A7S3QXY6</accession>